<dbReference type="Proteomes" id="UP000094463">
    <property type="component" value="Chromosome"/>
</dbReference>
<dbReference type="PATRIC" id="fig|632773.3.peg.2236"/>
<evidence type="ECO:0008006" key="4">
    <source>
        <dbReference type="Google" id="ProtNLM"/>
    </source>
</evidence>
<dbReference type="EMBL" id="CP012502">
    <property type="protein sequence ID" value="AOM83479.1"/>
    <property type="molecule type" value="Genomic_DNA"/>
</dbReference>
<dbReference type="RefSeq" id="WP_069365455.1">
    <property type="nucleotide sequence ID" value="NZ_CP012502.1"/>
</dbReference>
<accession>A0A1D7QWY2</accession>
<feature type="chain" id="PRO_5009099140" description="Peptidase propeptide and YPEB domain-containing protein" evidence="1">
    <location>
        <begin position="24"/>
        <end position="206"/>
    </location>
</feature>
<evidence type="ECO:0000313" key="2">
    <source>
        <dbReference type="EMBL" id="AOM83479.1"/>
    </source>
</evidence>
<organism evidence="2 3">
    <name type="scientific">Salisediminibacterium beveridgei</name>
    <dbReference type="NCBI Taxonomy" id="632773"/>
    <lineage>
        <taxon>Bacteria</taxon>
        <taxon>Bacillati</taxon>
        <taxon>Bacillota</taxon>
        <taxon>Bacilli</taxon>
        <taxon>Bacillales</taxon>
        <taxon>Bacillaceae</taxon>
        <taxon>Salisediminibacterium</taxon>
    </lineage>
</organism>
<proteinExistence type="predicted"/>
<keyword evidence="3" id="KW-1185">Reference proteome</keyword>
<protein>
    <recommendedName>
        <fullName evidence="4">Peptidase propeptide and YPEB domain-containing protein</fullName>
    </recommendedName>
</protein>
<dbReference type="KEGG" id="bbev:BBEV_2121"/>
<name>A0A1D7QWY2_9BACI</name>
<evidence type="ECO:0000256" key="1">
    <source>
        <dbReference type="SAM" id="SignalP"/>
    </source>
</evidence>
<feature type="signal peptide" evidence="1">
    <location>
        <begin position="1"/>
        <end position="23"/>
    </location>
</feature>
<gene>
    <name evidence="2" type="ORF">BBEV_2121</name>
</gene>
<reference evidence="2 3" key="1">
    <citation type="submission" date="2015-08" db="EMBL/GenBank/DDBJ databases">
        <title>The complete genome sequence of Bacillus beveridgei MLTeJB.</title>
        <authorList>
            <person name="Hanson T.E."/>
            <person name="Mesa C."/>
            <person name="Basesman S.M."/>
            <person name="Oremland R.S."/>
        </authorList>
    </citation>
    <scope>NUCLEOTIDE SEQUENCE [LARGE SCALE GENOMIC DNA]</scope>
    <source>
        <strain evidence="2 3">MLTeJB</strain>
    </source>
</reference>
<keyword evidence="1" id="KW-0732">Signal</keyword>
<sequence length="206" mass="23283">MERMIGVILILIAAFLFSPAVAAAENNLKYEDGVDPNHMDVTEAIHDYVEEHLEENFAGRYIDRDERDLGVIVYLFTEMPGDEHVSAMEERLDEDAELAIQVAELSEDELNSIQQDIDSAGFNYGDFEITHTASMIQDTAVEVGIKPYSDENAQVIYDEFGSDYVNVVEGEEATDDMGEDNAPSGAVQEERQNLFNRIIDWFRNLF</sequence>
<dbReference type="OrthoDB" id="2067368at2"/>
<evidence type="ECO:0000313" key="3">
    <source>
        <dbReference type="Proteomes" id="UP000094463"/>
    </source>
</evidence>
<dbReference type="AlphaFoldDB" id="A0A1D7QWY2"/>